<dbReference type="AlphaFoldDB" id="A0A640T5V0"/>
<gene>
    <name evidence="1" type="ORF">Sgleb_71340</name>
</gene>
<dbReference type="SUPFAM" id="SSF56281">
    <property type="entry name" value="Metallo-hydrolase/oxidoreductase"/>
    <property type="match status" value="1"/>
</dbReference>
<dbReference type="InterPro" id="IPR036866">
    <property type="entry name" value="RibonucZ/Hydroxyglut_hydro"/>
</dbReference>
<organism evidence="1 2">
    <name type="scientific">Streptomyces glebosus</name>
    <dbReference type="NCBI Taxonomy" id="249580"/>
    <lineage>
        <taxon>Bacteria</taxon>
        <taxon>Bacillati</taxon>
        <taxon>Actinomycetota</taxon>
        <taxon>Actinomycetes</taxon>
        <taxon>Kitasatosporales</taxon>
        <taxon>Streptomycetaceae</taxon>
        <taxon>Streptomyces</taxon>
    </lineage>
</organism>
<evidence type="ECO:0000313" key="1">
    <source>
        <dbReference type="EMBL" id="GFE19087.1"/>
    </source>
</evidence>
<name>A0A640T5V0_9ACTN</name>
<reference evidence="1 2" key="1">
    <citation type="submission" date="2019-12" db="EMBL/GenBank/DDBJ databases">
        <title>Whole genome shotgun sequence of Streptomyces hygroscopicus subsp. glebosus NBRC 13786.</title>
        <authorList>
            <person name="Ichikawa N."/>
            <person name="Kimura A."/>
            <person name="Kitahashi Y."/>
            <person name="Komaki H."/>
            <person name="Tamura T."/>
        </authorList>
    </citation>
    <scope>NUCLEOTIDE SEQUENCE [LARGE SCALE GENOMIC DNA]</scope>
    <source>
        <strain evidence="1 2">NBRC 13786</strain>
    </source>
</reference>
<dbReference type="EMBL" id="BLIO01000001">
    <property type="protein sequence ID" value="GFE19087.1"/>
    <property type="molecule type" value="Genomic_DNA"/>
</dbReference>
<comment type="caution">
    <text evidence="1">The sequence shown here is derived from an EMBL/GenBank/DDBJ whole genome shotgun (WGS) entry which is preliminary data.</text>
</comment>
<proteinExistence type="predicted"/>
<evidence type="ECO:0000313" key="2">
    <source>
        <dbReference type="Proteomes" id="UP000430079"/>
    </source>
</evidence>
<accession>A0A640T5V0</accession>
<protein>
    <recommendedName>
        <fullName evidence="3">Metallo-beta-lactamase domain-containing protein</fullName>
    </recommendedName>
</protein>
<dbReference type="Proteomes" id="UP000430079">
    <property type="component" value="Unassembled WGS sequence"/>
</dbReference>
<keyword evidence="2" id="KW-1185">Reference proteome</keyword>
<evidence type="ECO:0008006" key="3">
    <source>
        <dbReference type="Google" id="ProtNLM"/>
    </source>
</evidence>
<sequence>MLANTGRSFWASPYDLPLTAEMLSVIRPVTGHHPLRHAVFTHANGDHTHGGQLLPGSACVIGADGTAHEMRTEMASN</sequence>